<accession>A0A0C3HAW7</accession>
<reference evidence="4" key="2">
    <citation type="submission" date="2015-01" db="EMBL/GenBank/DDBJ databases">
        <title>Evolutionary Origins and Diversification of the Mycorrhizal Mutualists.</title>
        <authorList>
            <consortium name="DOE Joint Genome Institute"/>
            <consortium name="Mycorrhizal Genomics Consortium"/>
            <person name="Kohler A."/>
            <person name="Kuo A."/>
            <person name="Nagy L.G."/>
            <person name="Floudas D."/>
            <person name="Copeland A."/>
            <person name="Barry K.W."/>
            <person name="Cichocki N."/>
            <person name="Veneault-Fourrey C."/>
            <person name="LaButti K."/>
            <person name="Lindquist E.A."/>
            <person name="Lipzen A."/>
            <person name="Lundell T."/>
            <person name="Morin E."/>
            <person name="Murat C."/>
            <person name="Riley R."/>
            <person name="Ohm R."/>
            <person name="Sun H."/>
            <person name="Tunlid A."/>
            <person name="Henrissat B."/>
            <person name="Grigoriev I.V."/>
            <person name="Hibbett D.S."/>
            <person name="Martin F."/>
        </authorList>
    </citation>
    <scope>NUCLEOTIDE SEQUENCE [LARGE SCALE GENOMIC DNA]</scope>
    <source>
        <strain evidence="4">Zn</strain>
    </source>
</reference>
<dbReference type="STRING" id="913774.A0A0C3HAW7"/>
<dbReference type="Proteomes" id="UP000054321">
    <property type="component" value="Unassembled WGS sequence"/>
</dbReference>
<dbReference type="InterPro" id="IPR013094">
    <property type="entry name" value="AB_hydrolase_3"/>
</dbReference>
<dbReference type="Pfam" id="PF07859">
    <property type="entry name" value="Abhydrolase_3"/>
    <property type="match status" value="1"/>
</dbReference>
<evidence type="ECO:0000313" key="4">
    <source>
        <dbReference type="Proteomes" id="UP000054321"/>
    </source>
</evidence>
<dbReference type="EMBL" id="KN832872">
    <property type="protein sequence ID" value="KIN05396.1"/>
    <property type="molecule type" value="Genomic_DNA"/>
</dbReference>
<evidence type="ECO:0000259" key="2">
    <source>
        <dbReference type="Pfam" id="PF07859"/>
    </source>
</evidence>
<feature type="domain" description="Alpha/beta hydrolase fold-3" evidence="2">
    <location>
        <begin position="90"/>
        <end position="327"/>
    </location>
</feature>
<sequence length="365" mass="41088">MCNDSSQNSTTSNQAKPRPQWLLHAQATWWRSLMAIGMFLHRLAPPRPPNYTFRRSIPSHFSSQPGSFFLYFYCPTSWRHRDPGQKYPTVINFHGGGFTIGNACDDARWCHAVVSQVGAVVVSVDYRLAPENPFPVAVKDGVEAMLYLSEHEAELGLDVHNFAVSGFSAGGNMAFSVPLRLQAEVQASQRGPVADTSSVYSGREVLGEVKAATIKAIVAWYPSVDFTRPRPERETIPTRPDLMMPKFFTNLFDASYLQPPTLDYTSPYLSPAVAPAELLRDLPDMIMIYPCEYDGLRVEAAAFCKRLKEEIGKTVRLREVEGVPHAWDKSPNPYRTPVKVNEYYRDACDTLRIIFWGRAEENQDA</sequence>
<dbReference type="AlphaFoldDB" id="A0A0C3HAW7"/>
<dbReference type="InterPro" id="IPR029058">
    <property type="entry name" value="AB_hydrolase_fold"/>
</dbReference>
<dbReference type="InterPro" id="IPR050300">
    <property type="entry name" value="GDXG_lipolytic_enzyme"/>
</dbReference>
<gene>
    <name evidence="3" type="ORF">OIDMADRAFT_101994</name>
</gene>
<protein>
    <recommendedName>
        <fullName evidence="2">Alpha/beta hydrolase fold-3 domain-containing protein</fullName>
    </recommendedName>
</protein>
<dbReference type="HOGENOM" id="CLU_012494_3_2_1"/>
<keyword evidence="4" id="KW-1185">Reference proteome</keyword>
<dbReference type="PANTHER" id="PTHR48081:SF8">
    <property type="entry name" value="ALPHA_BETA HYDROLASE FOLD-3 DOMAIN-CONTAINING PROTEIN-RELATED"/>
    <property type="match status" value="1"/>
</dbReference>
<name>A0A0C3HAW7_OIDMZ</name>
<organism evidence="3 4">
    <name type="scientific">Oidiodendron maius (strain Zn)</name>
    <dbReference type="NCBI Taxonomy" id="913774"/>
    <lineage>
        <taxon>Eukaryota</taxon>
        <taxon>Fungi</taxon>
        <taxon>Dikarya</taxon>
        <taxon>Ascomycota</taxon>
        <taxon>Pezizomycotina</taxon>
        <taxon>Leotiomycetes</taxon>
        <taxon>Leotiomycetes incertae sedis</taxon>
        <taxon>Myxotrichaceae</taxon>
        <taxon>Oidiodendron</taxon>
    </lineage>
</organism>
<keyword evidence="1" id="KW-0378">Hydrolase</keyword>
<dbReference type="InParanoid" id="A0A0C3HAW7"/>
<dbReference type="OrthoDB" id="408631at2759"/>
<dbReference type="Gene3D" id="3.40.50.1820">
    <property type="entry name" value="alpha/beta hydrolase"/>
    <property type="match status" value="1"/>
</dbReference>
<reference evidence="3 4" key="1">
    <citation type="submission" date="2014-04" db="EMBL/GenBank/DDBJ databases">
        <authorList>
            <consortium name="DOE Joint Genome Institute"/>
            <person name="Kuo A."/>
            <person name="Martino E."/>
            <person name="Perotto S."/>
            <person name="Kohler A."/>
            <person name="Nagy L.G."/>
            <person name="Floudas D."/>
            <person name="Copeland A."/>
            <person name="Barry K.W."/>
            <person name="Cichocki N."/>
            <person name="Veneault-Fourrey C."/>
            <person name="LaButti K."/>
            <person name="Lindquist E.A."/>
            <person name="Lipzen A."/>
            <person name="Lundell T."/>
            <person name="Morin E."/>
            <person name="Murat C."/>
            <person name="Sun H."/>
            <person name="Tunlid A."/>
            <person name="Henrissat B."/>
            <person name="Grigoriev I.V."/>
            <person name="Hibbett D.S."/>
            <person name="Martin F."/>
            <person name="Nordberg H.P."/>
            <person name="Cantor M.N."/>
            <person name="Hua S.X."/>
        </authorList>
    </citation>
    <scope>NUCLEOTIDE SEQUENCE [LARGE SCALE GENOMIC DNA]</scope>
    <source>
        <strain evidence="3 4">Zn</strain>
    </source>
</reference>
<dbReference type="PANTHER" id="PTHR48081">
    <property type="entry name" value="AB HYDROLASE SUPERFAMILY PROTEIN C4A8.06C"/>
    <property type="match status" value="1"/>
</dbReference>
<evidence type="ECO:0000313" key="3">
    <source>
        <dbReference type="EMBL" id="KIN05396.1"/>
    </source>
</evidence>
<proteinExistence type="predicted"/>
<dbReference type="GO" id="GO:0016787">
    <property type="term" value="F:hydrolase activity"/>
    <property type="evidence" value="ECO:0007669"/>
    <property type="project" value="UniProtKB-KW"/>
</dbReference>
<dbReference type="SUPFAM" id="SSF53474">
    <property type="entry name" value="alpha/beta-Hydrolases"/>
    <property type="match status" value="1"/>
</dbReference>
<evidence type="ECO:0000256" key="1">
    <source>
        <dbReference type="ARBA" id="ARBA00022801"/>
    </source>
</evidence>